<keyword evidence="4" id="KW-0597">Phosphoprotein</keyword>
<reference evidence="11 12" key="1">
    <citation type="submission" date="2020-07" db="EMBL/GenBank/DDBJ databases">
        <title>Vallitalea guaymasensis genome.</title>
        <authorList>
            <person name="Postec A."/>
        </authorList>
    </citation>
    <scope>NUCLEOTIDE SEQUENCE [LARGE SCALE GENOMIC DNA]</scope>
    <source>
        <strain evidence="11 12">Ra1766G1</strain>
    </source>
</reference>
<dbReference type="AlphaFoldDB" id="A0A8J8M9P0"/>
<dbReference type="PROSITE" id="PS50109">
    <property type="entry name" value="HIS_KIN"/>
    <property type="match status" value="1"/>
</dbReference>
<evidence type="ECO:0000256" key="4">
    <source>
        <dbReference type="ARBA" id="ARBA00022553"/>
    </source>
</evidence>
<keyword evidence="8" id="KW-0812">Transmembrane</keyword>
<evidence type="ECO:0000256" key="2">
    <source>
        <dbReference type="ARBA" id="ARBA00004370"/>
    </source>
</evidence>
<keyword evidence="12" id="KW-1185">Reference proteome</keyword>
<comment type="subcellular location">
    <subcellularLocation>
        <location evidence="2">Membrane</location>
    </subcellularLocation>
</comment>
<keyword evidence="8" id="KW-1133">Transmembrane helix</keyword>
<evidence type="ECO:0000313" key="11">
    <source>
        <dbReference type="EMBL" id="QUH28904.1"/>
    </source>
</evidence>
<dbReference type="GO" id="GO:0000155">
    <property type="term" value="F:phosphorelay sensor kinase activity"/>
    <property type="evidence" value="ECO:0007669"/>
    <property type="project" value="InterPro"/>
</dbReference>
<dbReference type="SUPFAM" id="SSF158472">
    <property type="entry name" value="HAMP domain-like"/>
    <property type="match status" value="1"/>
</dbReference>
<dbReference type="InterPro" id="IPR036890">
    <property type="entry name" value="HATPase_C_sf"/>
</dbReference>
<dbReference type="RefSeq" id="WP_212693092.1">
    <property type="nucleotide sequence ID" value="NZ_CP058561.1"/>
</dbReference>
<keyword evidence="6 11" id="KW-0418">Kinase</keyword>
<dbReference type="InterPro" id="IPR003594">
    <property type="entry name" value="HATPase_dom"/>
</dbReference>
<dbReference type="InterPro" id="IPR050640">
    <property type="entry name" value="Bact_2-comp_sensor_kinase"/>
</dbReference>
<evidence type="ECO:0000256" key="7">
    <source>
        <dbReference type="ARBA" id="ARBA00023012"/>
    </source>
</evidence>
<organism evidence="11 12">
    <name type="scientific">Vallitalea guaymasensis</name>
    <dbReference type="NCBI Taxonomy" id="1185412"/>
    <lineage>
        <taxon>Bacteria</taxon>
        <taxon>Bacillati</taxon>
        <taxon>Bacillota</taxon>
        <taxon>Clostridia</taxon>
        <taxon>Lachnospirales</taxon>
        <taxon>Vallitaleaceae</taxon>
        <taxon>Vallitalea</taxon>
    </lineage>
</organism>
<proteinExistence type="predicted"/>
<dbReference type="InterPro" id="IPR003660">
    <property type="entry name" value="HAMP_dom"/>
</dbReference>
<comment type="catalytic activity">
    <reaction evidence="1">
        <text>ATP + protein L-histidine = ADP + protein N-phospho-L-histidine.</text>
        <dbReference type="EC" id="2.7.13.3"/>
    </reaction>
</comment>
<dbReference type="PROSITE" id="PS50885">
    <property type="entry name" value="HAMP"/>
    <property type="match status" value="1"/>
</dbReference>
<evidence type="ECO:0000259" key="9">
    <source>
        <dbReference type="PROSITE" id="PS50109"/>
    </source>
</evidence>
<sequence>MYKFVIWFKNLKFRNKITLTCLVVSLVPIIMLGSFSYLQIRNLLINREKEVLVESLSQAHNSLEHMTTSYFDVMSYIIWDNNLTIALNSNYNNNFEMYLAYKEVIDPLFSTVRSLHNEIEAITVYSNNNINPHGNILRPLSDIEDSNWFNPILDTTVPHFIVSSDKHRLDLVCQLLNSTRQYTNIIKMNINYPETFAPLSTLFDNSYGIIIIDDDGNPVYEYENFSDKEAVYSMSHYQLLSKLNEGNLDKDYVFEVKYLPTSNWTVYLYRPISTVSAAASQITITIFFIIITCILFLLFASYSLSKVIVRPLEELTDNMEQIESGNLSVTVTQKSTDEIGILIQRFGYMVNRIKYMIDEVYKSKILQQEYEMKALQAQISPHFFYNSLSLINSKAILAGHEDISHMAQFLSSFYRTTLNKGKNTTLVKDEFKNVTSYIQIQLMMHSYTFDVSYDIDDDILNYTMLNLLLQPLVENAIVHGIDHKESVGRGLLTIIGKQSNNNLVFTITDNGCGITTHVLESILTTKTKGYGIQNVHHRVQLYYGKEYGLSYESKLGKGTIVCLTIPKNISC</sequence>
<dbReference type="SMART" id="SM00387">
    <property type="entry name" value="HATPase_c"/>
    <property type="match status" value="1"/>
</dbReference>
<protein>
    <recommendedName>
        <fullName evidence="3">histidine kinase</fullName>
        <ecNumber evidence="3">2.7.13.3</ecNumber>
    </recommendedName>
</protein>
<evidence type="ECO:0000256" key="5">
    <source>
        <dbReference type="ARBA" id="ARBA00022679"/>
    </source>
</evidence>
<dbReference type="PANTHER" id="PTHR34220">
    <property type="entry name" value="SENSOR HISTIDINE KINASE YPDA"/>
    <property type="match status" value="1"/>
</dbReference>
<dbReference type="InterPro" id="IPR005467">
    <property type="entry name" value="His_kinase_dom"/>
</dbReference>
<dbReference type="GO" id="GO:0016020">
    <property type="term" value="C:membrane"/>
    <property type="evidence" value="ECO:0007669"/>
    <property type="project" value="UniProtKB-SubCell"/>
</dbReference>
<gene>
    <name evidence="11" type="ORF">HYG85_08225</name>
</gene>
<evidence type="ECO:0000313" key="12">
    <source>
        <dbReference type="Proteomes" id="UP000677305"/>
    </source>
</evidence>
<dbReference type="Pfam" id="PF00672">
    <property type="entry name" value="HAMP"/>
    <property type="match status" value="1"/>
</dbReference>
<keyword evidence="8" id="KW-0472">Membrane</keyword>
<name>A0A8J8M9P0_9FIRM</name>
<feature type="domain" description="Histidine kinase" evidence="9">
    <location>
        <begin position="469"/>
        <end position="569"/>
    </location>
</feature>
<dbReference type="EC" id="2.7.13.3" evidence="3"/>
<dbReference type="KEGG" id="vgu:HYG85_08225"/>
<keyword evidence="7" id="KW-0902">Two-component regulatory system</keyword>
<dbReference type="Proteomes" id="UP000677305">
    <property type="component" value="Chromosome"/>
</dbReference>
<evidence type="ECO:0000256" key="3">
    <source>
        <dbReference type="ARBA" id="ARBA00012438"/>
    </source>
</evidence>
<dbReference type="Pfam" id="PF02518">
    <property type="entry name" value="HATPase_c"/>
    <property type="match status" value="1"/>
</dbReference>
<dbReference type="Gene3D" id="6.10.340.10">
    <property type="match status" value="1"/>
</dbReference>
<evidence type="ECO:0000256" key="8">
    <source>
        <dbReference type="SAM" id="Phobius"/>
    </source>
</evidence>
<dbReference type="Gene3D" id="3.30.565.10">
    <property type="entry name" value="Histidine kinase-like ATPase, C-terminal domain"/>
    <property type="match status" value="1"/>
</dbReference>
<evidence type="ECO:0000259" key="10">
    <source>
        <dbReference type="PROSITE" id="PS50885"/>
    </source>
</evidence>
<evidence type="ECO:0000256" key="1">
    <source>
        <dbReference type="ARBA" id="ARBA00000085"/>
    </source>
</evidence>
<evidence type="ECO:0000256" key="6">
    <source>
        <dbReference type="ARBA" id="ARBA00022777"/>
    </source>
</evidence>
<dbReference type="EMBL" id="CP058561">
    <property type="protein sequence ID" value="QUH28904.1"/>
    <property type="molecule type" value="Genomic_DNA"/>
</dbReference>
<keyword evidence="5" id="KW-0808">Transferase</keyword>
<dbReference type="Pfam" id="PF06580">
    <property type="entry name" value="His_kinase"/>
    <property type="match status" value="1"/>
</dbReference>
<dbReference type="SMART" id="SM00304">
    <property type="entry name" value="HAMP"/>
    <property type="match status" value="1"/>
</dbReference>
<accession>A0A8J8M9P0</accession>
<dbReference type="InterPro" id="IPR010559">
    <property type="entry name" value="Sig_transdc_His_kin_internal"/>
</dbReference>
<feature type="transmembrane region" description="Helical" evidence="8">
    <location>
        <begin position="21"/>
        <end position="40"/>
    </location>
</feature>
<dbReference type="PANTHER" id="PTHR34220:SF7">
    <property type="entry name" value="SENSOR HISTIDINE KINASE YPDA"/>
    <property type="match status" value="1"/>
</dbReference>
<dbReference type="CDD" id="cd06225">
    <property type="entry name" value="HAMP"/>
    <property type="match status" value="1"/>
</dbReference>
<dbReference type="SUPFAM" id="SSF55874">
    <property type="entry name" value="ATPase domain of HSP90 chaperone/DNA topoisomerase II/histidine kinase"/>
    <property type="match status" value="1"/>
</dbReference>
<feature type="domain" description="HAMP" evidence="10">
    <location>
        <begin position="306"/>
        <end position="358"/>
    </location>
</feature>
<feature type="transmembrane region" description="Helical" evidence="8">
    <location>
        <begin position="278"/>
        <end position="300"/>
    </location>
</feature>